<evidence type="ECO:0000256" key="1">
    <source>
        <dbReference type="SAM" id="MobiDB-lite"/>
    </source>
</evidence>
<sequence>MVGKGVPSLGRQVAEGPPTRRGAADARDGGESEAGGAEKTGGSVEAEAMVEVFWSLVVEGFVCVGEETEGDPFADGKPVQVPQVCGDVVVAGYVEDEAGGGVLNLLQTFLEFSGGSSVKGVAVVQAARGEGVGHSLSGVGRDPAEDLSEHVEGEEAGG</sequence>
<dbReference type="AlphaFoldDB" id="A0AAV7LP91"/>
<reference evidence="2" key="1">
    <citation type="journal article" date="2022" name="bioRxiv">
        <title>Sequencing and chromosome-scale assembly of the giantPleurodeles waltlgenome.</title>
        <authorList>
            <person name="Brown T."/>
            <person name="Elewa A."/>
            <person name="Iarovenko S."/>
            <person name="Subramanian E."/>
            <person name="Araus A.J."/>
            <person name="Petzold A."/>
            <person name="Susuki M."/>
            <person name="Suzuki K.-i.T."/>
            <person name="Hayashi T."/>
            <person name="Toyoda A."/>
            <person name="Oliveira C."/>
            <person name="Osipova E."/>
            <person name="Leigh N.D."/>
            <person name="Simon A."/>
            <person name="Yun M.H."/>
        </authorList>
    </citation>
    <scope>NUCLEOTIDE SEQUENCE</scope>
    <source>
        <strain evidence="2">20211129_DDA</strain>
        <tissue evidence="2">Liver</tissue>
    </source>
</reference>
<keyword evidence="3" id="KW-1185">Reference proteome</keyword>
<feature type="region of interest" description="Disordered" evidence="1">
    <location>
        <begin position="1"/>
        <end position="43"/>
    </location>
</feature>
<protein>
    <submittedName>
        <fullName evidence="2">Uncharacterized protein</fullName>
    </submittedName>
</protein>
<evidence type="ECO:0000313" key="3">
    <source>
        <dbReference type="Proteomes" id="UP001066276"/>
    </source>
</evidence>
<feature type="region of interest" description="Disordered" evidence="1">
    <location>
        <begin position="134"/>
        <end position="158"/>
    </location>
</feature>
<name>A0AAV7LP91_PLEWA</name>
<dbReference type="EMBL" id="JANPWB010000015">
    <property type="protein sequence ID" value="KAJ1091308.1"/>
    <property type="molecule type" value="Genomic_DNA"/>
</dbReference>
<organism evidence="2 3">
    <name type="scientific">Pleurodeles waltl</name>
    <name type="common">Iberian ribbed newt</name>
    <dbReference type="NCBI Taxonomy" id="8319"/>
    <lineage>
        <taxon>Eukaryota</taxon>
        <taxon>Metazoa</taxon>
        <taxon>Chordata</taxon>
        <taxon>Craniata</taxon>
        <taxon>Vertebrata</taxon>
        <taxon>Euteleostomi</taxon>
        <taxon>Amphibia</taxon>
        <taxon>Batrachia</taxon>
        <taxon>Caudata</taxon>
        <taxon>Salamandroidea</taxon>
        <taxon>Salamandridae</taxon>
        <taxon>Pleurodelinae</taxon>
        <taxon>Pleurodeles</taxon>
    </lineage>
</organism>
<comment type="caution">
    <text evidence="2">The sequence shown here is derived from an EMBL/GenBank/DDBJ whole genome shotgun (WGS) entry which is preliminary data.</text>
</comment>
<feature type="compositionally biased region" description="Basic and acidic residues" evidence="1">
    <location>
        <begin position="142"/>
        <end position="158"/>
    </location>
</feature>
<proteinExistence type="predicted"/>
<evidence type="ECO:0000313" key="2">
    <source>
        <dbReference type="EMBL" id="KAJ1091308.1"/>
    </source>
</evidence>
<accession>A0AAV7LP91</accession>
<gene>
    <name evidence="2" type="ORF">NDU88_004435</name>
</gene>
<dbReference type="Proteomes" id="UP001066276">
    <property type="component" value="Chromosome 11"/>
</dbReference>